<dbReference type="AlphaFoldDB" id="A0A8D8QSL8"/>
<protein>
    <recommendedName>
        <fullName evidence="3">Transmembrane protein</fullName>
    </recommendedName>
</protein>
<keyword evidence="1" id="KW-0472">Membrane</keyword>
<keyword evidence="1" id="KW-1133">Transmembrane helix</keyword>
<evidence type="ECO:0008006" key="3">
    <source>
        <dbReference type="Google" id="ProtNLM"/>
    </source>
</evidence>
<proteinExistence type="predicted"/>
<dbReference type="EMBL" id="HBUF01098968">
    <property type="protein sequence ID" value="CAG6637569.1"/>
    <property type="molecule type" value="Transcribed_RNA"/>
</dbReference>
<feature type="transmembrane region" description="Helical" evidence="1">
    <location>
        <begin position="18"/>
        <end position="44"/>
    </location>
</feature>
<keyword evidence="1" id="KW-0812">Transmembrane</keyword>
<organism evidence="2">
    <name type="scientific">Cacopsylla melanoneura</name>
    <dbReference type="NCBI Taxonomy" id="428564"/>
    <lineage>
        <taxon>Eukaryota</taxon>
        <taxon>Metazoa</taxon>
        <taxon>Ecdysozoa</taxon>
        <taxon>Arthropoda</taxon>
        <taxon>Hexapoda</taxon>
        <taxon>Insecta</taxon>
        <taxon>Pterygota</taxon>
        <taxon>Neoptera</taxon>
        <taxon>Paraneoptera</taxon>
        <taxon>Hemiptera</taxon>
        <taxon>Sternorrhyncha</taxon>
        <taxon>Psylloidea</taxon>
        <taxon>Psyllidae</taxon>
        <taxon>Psyllinae</taxon>
        <taxon>Cacopsylla</taxon>
    </lineage>
</organism>
<evidence type="ECO:0000256" key="1">
    <source>
        <dbReference type="SAM" id="Phobius"/>
    </source>
</evidence>
<name>A0A8D8QSL8_9HEMI</name>
<evidence type="ECO:0000313" key="2">
    <source>
        <dbReference type="EMBL" id="CAG6637569.1"/>
    </source>
</evidence>
<reference evidence="2" key="1">
    <citation type="submission" date="2021-05" db="EMBL/GenBank/DDBJ databases">
        <authorList>
            <person name="Alioto T."/>
            <person name="Alioto T."/>
            <person name="Gomez Garrido J."/>
        </authorList>
    </citation>
    <scope>NUCLEOTIDE SEQUENCE</scope>
</reference>
<sequence length="109" mass="12423">MVVGGGCQSGDRGFVDDLVLFAVLGVGVLLVLDVEYLNWFLGWFSRWCSVHWRRRQTLIRIFNNDLNNGFGIMRMRVIGSRVIQRGTVLLACDTRGGSKVEDVKLEFDW</sequence>
<accession>A0A8D8QSL8</accession>